<evidence type="ECO:0000313" key="7">
    <source>
        <dbReference type="Proteomes" id="UP000030680"/>
    </source>
</evidence>
<name>M2XZS8_GALSU</name>
<dbReference type="Proteomes" id="UP000030680">
    <property type="component" value="Unassembled WGS sequence"/>
</dbReference>
<dbReference type="PROSITE" id="PS00070">
    <property type="entry name" value="ALDEHYDE_DEHYDR_CYS"/>
    <property type="match status" value="1"/>
</dbReference>
<dbReference type="InterPro" id="IPR015590">
    <property type="entry name" value="Aldehyde_DH_dom"/>
</dbReference>
<evidence type="ECO:0000256" key="3">
    <source>
        <dbReference type="ARBA" id="ARBA00023002"/>
    </source>
</evidence>
<accession>M2XZS8</accession>
<dbReference type="InterPro" id="IPR016163">
    <property type="entry name" value="Ald_DH_C"/>
</dbReference>
<keyword evidence="4" id="KW-0520">NAD</keyword>
<dbReference type="GO" id="GO:0005739">
    <property type="term" value="C:mitochondrion"/>
    <property type="evidence" value="ECO:0007669"/>
    <property type="project" value="TreeGrafter"/>
</dbReference>
<dbReference type="PANTHER" id="PTHR43866">
    <property type="entry name" value="MALONATE-SEMIALDEHYDE DEHYDROGENASE"/>
    <property type="match status" value="1"/>
</dbReference>
<dbReference type="eggNOG" id="KOG2449">
    <property type="taxonomic scope" value="Eukaryota"/>
</dbReference>
<dbReference type="NCBIfam" id="TIGR01722">
    <property type="entry name" value="MMSDH"/>
    <property type="match status" value="1"/>
</dbReference>
<dbReference type="GeneID" id="17087966"/>
<keyword evidence="7" id="KW-1185">Reference proteome</keyword>
<dbReference type="InterPro" id="IPR016161">
    <property type="entry name" value="Ald_DH/histidinol_DH"/>
</dbReference>
<evidence type="ECO:0000313" key="6">
    <source>
        <dbReference type="EMBL" id="EME29148.1"/>
    </source>
</evidence>
<dbReference type="AlphaFoldDB" id="M2XZS8"/>
<dbReference type="SUPFAM" id="SSF53720">
    <property type="entry name" value="ALDH-like"/>
    <property type="match status" value="1"/>
</dbReference>
<sequence length="523" mass="56752">MATKLWKYYPKRLVQTSAKKEDVGLLPTVHNFVGGKFVTSNGPIIHTVTNPATGETLQKVPGTTRQEVDQVMQIAQEAFGSWSTTPIGRRLNYIFQLREAEIDVRFQGIKKRSKDIAQVITRELGKTPADAQGDVARGLEIVEYSCGAAGKLEGMFQKNVATNVDMMQMREPLGVCLGVCPFNFPAMIPLWMLPMSTVVGNTIVLKPSELVPGAVELIAQVVDEAQFPPGVFNVVQGGKETVDCLLEHPGLKAVSFVGSTPVGRHIYRKASERGIRAQCNMGAKNHAVIMPDAAKDTALNALIGAAFGASGQRCMAISVGVFVGEAGNWISELVKRTQSLVLGTAEGSDLGPLVTEKAKQRVEKLIQSAESQGAKIEYRASVPSSKGNWVGPTIISQVKPHMDVYQQEIFGPVLSCIHVETLDDAIQLINNNPYGNGTSIFTQSGVVARMFQSNIQVGQIGINLPIPVPAPPFGFTGSKDSMWGDLPFYGSTGFEFYTRPKTVITRWDEKVQSAIHTSMPLHR</sequence>
<evidence type="ECO:0000259" key="5">
    <source>
        <dbReference type="Pfam" id="PF00171"/>
    </source>
</evidence>
<evidence type="ECO:0000256" key="1">
    <source>
        <dbReference type="ARBA" id="ARBA00009986"/>
    </source>
</evidence>
<proteinExistence type="inferred from homology"/>
<keyword evidence="3 6" id="KW-0560">Oxidoreductase</keyword>
<dbReference type="Gramene" id="EME29148">
    <property type="protein sequence ID" value="EME29148"/>
    <property type="gene ID" value="Gasu_33510"/>
</dbReference>
<dbReference type="Pfam" id="PF00171">
    <property type="entry name" value="Aldedh"/>
    <property type="match status" value="1"/>
</dbReference>
<dbReference type="InterPro" id="IPR016160">
    <property type="entry name" value="Ald_DH_CS_CYS"/>
</dbReference>
<evidence type="ECO:0000256" key="4">
    <source>
        <dbReference type="ARBA" id="ARBA00023027"/>
    </source>
</evidence>
<dbReference type="Gene3D" id="3.40.605.10">
    <property type="entry name" value="Aldehyde Dehydrogenase, Chain A, domain 1"/>
    <property type="match status" value="1"/>
</dbReference>
<dbReference type="FunFam" id="3.40.309.10:FF:000002">
    <property type="entry name" value="Methylmalonate-semialdehyde dehydrogenase (Acylating)"/>
    <property type="match status" value="1"/>
</dbReference>
<gene>
    <name evidence="6" type="ORF">Gasu_33510</name>
</gene>
<dbReference type="RefSeq" id="XP_005705668.1">
    <property type="nucleotide sequence ID" value="XM_005705611.1"/>
</dbReference>
<dbReference type="OMA" id="GGAKNHI"/>
<protein>
    <recommendedName>
        <fullName evidence="2">methylmalonate-semialdehyde dehydrogenase (CoA acylating)</fullName>
        <ecNumber evidence="2">1.2.1.27</ecNumber>
    </recommendedName>
</protein>
<feature type="domain" description="Aldehyde dehydrogenase" evidence="5">
    <location>
        <begin position="46"/>
        <end position="503"/>
    </location>
</feature>
<dbReference type="STRING" id="130081.M2XZS8"/>
<dbReference type="GO" id="GO:0006574">
    <property type="term" value="P:L-valine catabolic process"/>
    <property type="evidence" value="ECO:0007669"/>
    <property type="project" value="TreeGrafter"/>
</dbReference>
<organism evidence="6 7">
    <name type="scientific">Galdieria sulphuraria</name>
    <name type="common">Red alga</name>
    <dbReference type="NCBI Taxonomy" id="130081"/>
    <lineage>
        <taxon>Eukaryota</taxon>
        <taxon>Rhodophyta</taxon>
        <taxon>Bangiophyceae</taxon>
        <taxon>Galdieriales</taxon>
        <taxon>Galdieriaceae</taxon>
        <taxon>Galdieria</taxon>
    </lineage>
</organism>
<dbReference type="InterPro" id="IPR016162">
    <property type="entry name" value="Ald_DH_N"/>
</dbReference>
<dbReference type="InterPro" id="IPR010061">
    <property type="entry name" value="MeMal-semiAld_DH"/>
</dbReference>
<dbReference type="EC" id="1.2.1.27" evidence="2"/>
<dbReference type="EMBL" id="KB454511">
    <property type="protein sequence ID" value="EME29148.1"/>
    <property type="molecule type" value="Genomic_DNA"/>
</dbReference>
<comment type="similarity">
    <text evidence="1">Belongs to the aldehyde dehydrogenase family.</text>
</comment>
<dbReference type="PANTHER" id="PTHR43866:SF3">
    <property type="entry name" value="METHYLMALONATE-SEMIALDEHYDE DEHYDROGENASE [ACYLATING], MITOCHONDRIAL"/>
    <property type="match status" value="1"/>
</dbReference>
<dbReference type="Gene3D" id="3.40.309.10">
    <property type="entry name" value="Aldehyde Dehydrogenase, Chain A, domain 2"/>
    <property type="match status" value="1"/>
</dbReference>
<dbReference type="OrthoDB" id="310895at2759"/>
<dbReference type="CDD" id="cd07085">
    <property type="entry name" value="ALDH_F6_MMSDH"/>
    <property type="match status" value="1"/>
</dbReference>
<dbReference type="GO" id="GO:0004491">
    <property type="term" value="F:methylmalonate-semialdehyde dehydrogenase (acylating, NAD) activity"/>
    <property type="evidence" value="ECO:0007669"/>
    <property type="project" value="UniProtKB-EC"/>
</dbReference>
<evidence type="ECO:0000256" key="2">
    <source>
        <dbReference type="ARBA" id="ARBA00013048"/>
    </source>
</evidence>
<reference evidence="7" key="1">
    <citation type="journal article" date="2013" name="Science">
        <title>Gene transfer from bacteria and archaea facilitated evolution of an extremophilic eukaryote.</title>
        <authorList>
            <person name="Schonknecht G."/>
            <person name="Chen W.H."/>
            <person name="Ternes C.M."/>
            <person name="Barbier G.G."/>
            <person name="Shrestha R.P."/>
            <person name="Stanke M."/>
            <person name="Brautigam A."/>
            <person name="Baker B.J."/>
            <person name="Banfield J.F."/>
            <person name="Garavito R.M."/>
            <person name="Carr K."/>
            <person name="Wilkerson C."/>
            <person name="Rensing S.A."/>
            <person name="Gagneul D."/>
            <person name="Dickenson N.E."/>
            <person name="Oesterhelt C."/>
            <person name="Lercher M.J."/>
            <person name="Weber A.P."/>
        </authorList>
    </citation>
    <scope>NUCLEOTIDE SEQUENCE [LARGE SCALE GENOMIC DNA]</scope>
    <source>
        <strain evidence="7">074W</strain>
    </source>
</reference>
<dbReference type="GO" id="GO:0006210">
    <property type="term" value="P:thymine catabolic process"/>
    <property type="evidence" value="ECO:0007669"/>
    <property type="project" value="TreeGrafter"/>
</dbReference>